<dbReference type="Pfam" id="PF00078">
    <property type="entry name" value="RVT_1"/>
    <property type="match status" value="1"/>
</dbReference>
<feature type="non-terminal residue" evidence="2">
    <location>
        <position position="62"/>
    </location>
</feature>
<evidence type="ECO:0000259" key="1">
    <source>
        <dbReference type="Pfam" id="PF00078"/>
    </source>
</evidence>
<dbReference type="InterPro" id="IPR043128">
    <property type="entry name" value="Rev_trsase/Diguanyl_cyclase"/>
</dbReference>
<dbReference type="Gene3D" id="3.30.70.270">
    <property type="match status" value="1"/>
</dbReference>
<dbReference type="SUPFAM" id="SSF56672">
    <property type="entry name" value="DNA/RNA polymerases"/>
    <property type="match status" value="1"/>
</dbReference>
<evidence type="ECO:0000313" key="2">
    <source>
        <dbReference type="EMBL" id="MCI62359.1"/>
    </source>
</evidence>
<dbReference type="EMBL" id="LXQA010617501">
    <property type="protein sequence ID" value="MCI62359.1"/>
    <property type="molecule type" value="Genomic_DNA"/>
</dbReference>
<dbReference type="InterPro" id="IPR053134">
    <property type="entry name" value="RNA-dir_DNA_polymerase"/>
</dbReference>
<feature type="domain" description="Reverse transcriptase" evidence="1">
    <location>
        <begin position="4"/>
        <end position="61"/>
    </location>
</feature>
<dbReference type="InterPro" id="IPR043502">
    <property type="entry name" value="DNA/RNA_pol_sf"/>
</dbReference>
<keyword evidence="3" id="KW-1185">Reference proteome</keyword>
<organism evidence="2 3">
    <name type="scientific">Trifolium medium</name>
    <dbReference type="NCBI Taxonomy" id="97028"/>
    <lineage>
        <taxon>Eukaryota</taxon>
        <taxon>Viridiplantae</taxon>
        <taxon>Streptophyta</taxon>
        <taxon>Embryophyta</taxon>
        <taxon>Tracheophyta</taxon>
        <taxon>Spermatophyta</taxon>
        <taxon>Magnoliopsida</taxon>
        <taxon>eudicotyledons</taxon>
        <taxon>Gunneridae</taxon>
        <taxon>Pentapetalae</taxon>
        <taxon>rosids</taxon>
        <taxon>fabids</taxon>
        <taxon>Fabales</taxon>
        <taxon>Fabaceae</taxon>
        <taxon>Papilionoideae</taxon>
        <taxon>50 kb inversion clade</taxon>
        <taxon>NPAAA clade</taxon>
        <taxon>Hologalegina</taxon>
        <taxon>IRL clade</taxon>
        <taxon>Trifolieae</taxon>
        <taxon>Trifolium</taxon>
    </lineage>
</organism>
<name>A0A392TMF7_9FABA</name>
<proteinExistence type="predicted"/>
<comment type="caution">
    <text evidence="2">The sequence shown here is derived from an EMBL/GenBank/DDBJ whole genome shotgun (WGS) entry which is preliminary data.</text>
</comment>
<dbReference type="PANTHER" id="PTHR24559:SF444">
    <property type="entry name" value="REVERSE TRANSCRIPTASE DOMAIN-CONTAINING PROTEIN"/>
    <property type="match status" value="1"/>
</dbReference>
<dbReference type="AlphaFoldDB" id="A0A392TMF7"/>
<protein>
    <recommendedName>
        <fullName evidence="1">Reverse transcriptase domain-containing protein</fullName>
    </recommendedName>
</protein>
<accession>A0A392TMF7</accession>
<dbReference type="Proteomes" id="UP000265520">
    <property type="component" value="Unassembled WGS sequence"/>
</dbReference>
<dbReference type="PANTHER" id="PTHR24559">
    <property type="entry name" value="TRANSPOSON TY3-I GAG-POL POLYPROTEIN"/>
    <property type="match status" value="1"/>
</dbReference>
<reference evidence="2 3" key="1">
    <citation type="journal article" date="2018" name="Front. Plant Sci.">
        <title>Red Clover (Trifolium pratense) and Zigzag Clover (T. medium) - A Picture of Genomic Similarities and Differences.</title>
        <authorList>
            <person name="Dluhosova J."/>
            <person name="Istvanek J."/>
            <person name="Nedelnik J."/>
            <person name="Repkova J."/>
        </authorList>
    </citation>
    <scope>NUCLEOTIDE SEQUENCE [LARGE SCALE GENOMIC DNA]</scope>
    <source>
        <strain evidence="3">cv. 10/8</strain>
        <tissue evidence="2">Leaf</tissue>
    </source>
</reference>
<sequence>MTESGNYYYNVMPFGLKNAGATYQRMMNKVFRGEIGDMLEVYIDDMIVKSREEIDHTSHLRK</sequence>
<dbReference type="InterPro" id="IPR000477">
    <property type="entry name" value="RT_dom"/>
</dbReference>
<evidence type="ECO:0000313" key="3">
    <source>
        <dbReference type="Proteomes" id="UP000265520"/>
    </source>
</evidence>
<dbReference type="CDD" id="cd01647">
    <property type="entry name" value="RT_LTR"/>
    <property type="match status" value="1"/>
</dbReference>